<dbReference type="SUPFAM" id="SSF55729">
    <property type="entry name" value="Acyl-CoA N-acyltransferases (Nat)"/>
    <property type="match status" value="1"/>
</dbReference>
<organism evidence="4 5">
    <name type="scientific">Paenibacillus silvestris</name>
    <dbReference type="NCBI Taxonomy" id="2606219"/>
    <lineage>
        <taxon>Bacteria</taxon>
        <taxon>Bacillati</taxon>
        <taxon>Bacillota</taxon>
        <taxon>Bacilli</taxon>
        <taxon>Bacillales</taxon>
        <taxon>Paenibacillaceae</taxon>
        <taxon>Paenibacillus</taxon>
    </lineage>
</organism>
<comment type="caution">
    <text evidence="4">The sequence shown here is derived from an EMBL/GenBank/DDBJ whole genome shotgun (WGS) entry which is preliminary data.</text>
</comment>
<dbReference type="AlphaFoldDB" id="A0A6L8V9J6"/>
<dbReference type="PROSITE" id="PS51186">
    <property type="entry name" value="GNAT"/>
    <property type="match status" value="1"/>
</dbReference>
<evidence type="ECO:0000256" key="1">
    <source>
        <dbReference type="ARBA" id="ARBA00022679"/>
    </source>
</evidence>
<dbReference type="InterPro" id="IPR050832">
    <property type="entry name" value="Bact_Acetyltransf"/>
</dbReference>
<keyword evidence="2" id="KW-0012">Acyltransferase</keyword>
<dbReference type="Pfam" id="PF13508">
    <property type="entry name" value="Acetyltransf_7"/>
    <property type="match status" value="1"/>
</dbReference>
<dbReference type="GO" id="GO:0016747">
    <property type="term" value="F:acyltransferase activity, transferring groups other than amino-acyl groups"/>
    <property type="evidence" value="ECO:0007669"/>
    <property type="project" value="InterPro"/>
</dbReference>
<accession>A0A6L8V9J6</accession>
<keyword evidence="1 4" id="KW-0808">Transferase</keyword>
<dbReference type="InterPro" id="IPR000182">
    <property type="entry name" value="GNAT_dom"/>
</dbReference>
<dbReference type="CDD" id="cd04301">
    <property type="entry name" value="NAT_SF"/>
    <property type="match status" value="1"/>
</dbReference>
<gene>
    <name evidence="4" type="ORF">GQF01_33015</name>
</gene>
<dbReference type="InterPro" id="IPR016181">
    <property type="entry name" value="Acyl_CoA_acyltransferase"/>
</dbReference>
<protein>
    <submittedName>
        <fullName evidence="4">GNAT family N-acetyltransferase</fullName>
    </submittedName>
</protein>
<name>A0A6L8V9J6_9BACL</name>
<evidence type="ECO:0000259" key="3">
    <source>
        <dbReference type="PROSITE" id="PS51186"/>
    </source>
</evidence>
<dbReference type="Gene3D" id="3.40.630.30">
    <property type="match status" value="1"/>
</dbReference>
<dbReference type="EMBL" id="WTUZ01000040">
    <property type="protein sequence ID" value="MZQ86943.1"/>
    <property type="molecule type" value="Genomic_DNA"/>
</dbReference>
<reference evidence="4 5" key="1">
    <citation type="submission" date="2019-12" db="EMBL/GenBank/DDBJ databases">
        <title>Paenibacillus sp. nov. sp. isolated from soil.</title>
        <authorList>
            <person name="Kim J."/>
            <person name="Jeong S.E."/>
            <person name="Jung H.S."/>
            <person name="Jeon C.O."/>
        </authorList>
    </citation>
    <scope>NUCLEOTIDE SEQUENCE [LARGE SCALE GENOMIC DNA]</scope>
    <source>
        <strain evidence="4 5">5J-6</strain>
    </source>
</reference>
<feature type="domain" description="N-acetyltransferase" evidence="3">
    <location>
        <begin position="7"/>
        <end position="155"/>
    </location>
</feature>
<sequence length="155" mass="17569">MVGVSNIRIRRVADLDTKLLVPLAEESAREGFRHLDRLINEYAAGINQFEQDGEALFIAYLDQDIVGVCGLNRDPNSNRADTARVRRLYVLPSVRRFGIGRRLMDVVIAEAGKSYHMLVLKTDNPQADLFYRSIGFSIHTDSAAHTHFLRLKNNE</sequence>
<evidence type="ECO:0000313" key="5">
    <source>
        <dbReference type="Proteomes" id="UP000481087"/>
    </source>
</evidence>
<dbReference type="PANTHER" id="PTHR43877">
    <property type="entry name" value="AMINOALKYLPHOSPHONATE N-ACETYLTRANSFERASE-RELATED-RELATED"/>
    <property type="match status" value="1"/>
</dbReference>
<evidence type="ECO:0000313" key="4">
    <source>
        <dbReference type="EMBL" id="MZQ86943.1"/>
    </source>
</evidence>
<proteinExistence type="predicted"/>
<dbReference type="Proteomes" id="UP000481087">
    <property type="component" value="Unassembled WGS sequence"/>
</dbReference>
<keyword evidence="5" id="KW-1185">Reference proteome</keyword>
<evidence type="ECO:0000256" key="2">
    <source>
        <dbReference type="ARBA" id="ARBA00023315"/>
    </source>
</evidence>